<accession>A0A0F9FTR6</accession>
<sequence>MASKKATFGGKKLTALLREIALEAHDWSEEHGAITKGEALARLLFRRALGWEEVKISDEGERSTIKHPSEFAAMSLIYDRLEGKTPMALPEADQRVKTLQKVRDLAKLRVNGVTAAVNKAKSTPPPPPHRSKDRDA</sequence>
<proteinExistence type="predicted"/>
<evidence type="ECO:0000256" key="1">
    <source>
        <dbReference type="SAM" id="MobiDB-lite"/>
    </source>
</evidence>
<reference evidence="2" key="1">
    <citation type="journal article" date="2015" name="Nature">
        <title>Complex archaea that bridge the gap between prokaryotes and eukaryotes.</title>
        <authorList>
            <person name="Spang A."/>
            <person name="Saw J.H."/>
            <person name="Jorgensen S.L."/>
            <person name="Zaremba-Niedzwiedzka K."/>
            <person name="Martijn J."/>
            <person name="Lind A.E."/>
            <person name="van Eijk R."/>
            <person name="Schleper C."/>
            <person name="Guy L."/>
            <person name="Ettema T.J."/>
        </authorList>
    </citation>
    <scope>NUCLEOTIDE SEQUENCE</scope>
</reference>
<dbReference type="EMBL" id="LAZR01020174">
    <property type="protein sequence ID" value="KKL89839.1"/>
    <property type="molecule type" value="Genomic_DNA"/>
</dbReference>
<organism evidence="2">
    <name type="scientific">marine sediment metagenome</name>
    <dbReference type="NCBI Taxonomy" id="412755"/>
    <lineage>
        <taxon>unclassified sequences</taxon>
        <taxon>metagenomes</taxon>
        <taxon>ecological metagenomes</taxon>
    </lineage>
</organism>
<dbReference type="AlphaFoldDB" id="A0A0F9FTR6"/>
<name>A0A0F9FTR6_9ZZZZ</name>
<protein>
    <submittedName>
        <fullName evidence="2">Uncharacterized protein</fullName>
    </submittedName>
</protein>
<gene>
    <name evidence="2" type="ORF">LCGC14_1910670</name>
</gene>
<evidence type="ECO:0000313" key="2">
    <source>
        <dbReference type="EMBL" id="KKL89839.1"/>
    </source>
</evidence>
<feature type="region of interest" description="Disordered" evidence="1">
    <location>
        <begin position="113"/>
        <end position="136"/>
    </location>
</feature>
<comment type="caution">
    <text evidence="2">The sequence shown here is derived from an EMBL/GenBank/DDBJ whole genome shotgun (WGS) entry which is preliminary data.</text>
</comment>